<dbReference type="Gene3D" id="3.40.50.720">
    <property type="entry name" value="NAD(P)-binding Rossmann-like Domain"/>
    <property type="match status" value="1"/>
</dbReference>
<dbReference type="PRINTS" id="PR00080">
    <property type="entry name" value="SDRFAMILY"/>
</dbReference>
<evidence type="ECO:0000256" key="8">
    <source>
        <dbReference type="ARBA" id="ARBA00044349"/>
    </source>
</evidence>
<evidence type="ECO:0000313" key="14">
    <source>
        <dbReference type="Proteomes" id="UP000218418"/>
    </source>
</evidence>
<keyword evidence="14" id="KW-1185">Reference proteome</keyword>
<name>A0A1Z4M252_9CYAN</name>
<organism evidence="13 14">
    <name type="scientific">Calothrix parasitica NIES-267</name>
    <dbReference type="NCBI Taxonomy" id="1973488"/>
    <lineage>
        <taxon>Bacteria</taxon>
        <taxon>Bacillati</taxon>
        <taxon>Cyanobacteriota</taxon>
        <taxon>Cyanophyceae</taxon>
        <taxon>Nostocales</taxon>
        <taxon>Calotrichaceae</taxon>
        <taxon>Calothrix</taxon>
    </lineage>
</organism>
<protein>
    <recommendedName>
        <fullName evidence="6">NADP-dependent 3-hydroxy acid dehydrogenase YdfG</fullName>
        <ecNumber evidence="4">1.1.1.298</ecNumber>
        <ecNumber evidence="5">1.1.1.381</ecNumber>
    </recommendedName>
    <alternativeName>
        <fullName evidence="8">L-allo-threonine dehydrogenase</fullName>
    </alternativeName>
    <alternativeName>
        <fullName evidence="7">Malonic semialdehyde reductase</fullName>
    </alternativeName>
</protein>
<dbReference type="EC" id="1.1.1.381" evidence="5"/>
<gene>
    <name evidence="13" type="ORF">NIES267_70930</name>
</gene>
<proteinExistence type="inferred from homology"/>
<evidence type="ECO:0000256" key="11">
    <source>
        <dbReference type="RuleBase" id="RU000363"/>
    </source>
</evidence>
<dbReference type="PROSITE" id="PS00061">
    <property type="entry name" value="ADH_SHORT"/>
    <property type="match status" value="1"/>
</dbReference>
<dbReference type="PANTHER" id="PTHR43086">
    <property type="entry name" value="VERY-LONG-CHAIN 3-OXOOACYL-COA REDUCTASE"/>
    <property type="match status" value="1"/>
</dbReference>
<evidence type="ECO:0000256" key="3">
    <source>
        <dbReference type="ARBA" id="ARBA00043812"/>
    </source>
</evidence>
<comment type="catalytic activity">
    <reaction evidence="10">
        <text>3-hydroxypropanoate + NADP(+) = 3-oxopropanoate + NADPH + H(+)</text>
        <dbReference type="Rhea" id="RHEA:26438"/>
        <dbReference type="ChEBI" id="CHEBI:15378"/>
        <dbReference type="ChEBI" id="CHEBI:16510"/>
        <dbReference type="ChEBI" id="CHEBI:33190"/>
        <dbReference type="ChEBI" id="CHEBI:57783"/>
        <dbReference type="ChEBI" id="CHEBI:58349"/>
        <dbReference type="EC" id="1.1.1.298"/>
    </reaction>
</comment>
<dbReference type="SUPFAM" id="SSF51735">
    <property type="entry name" value="NAD(P)-binding Rossmann-fold domains"/>
    <property type="match status" value="1"/>
</dbReference>
<reference evidence="13 14" key="1">
    <citation type="submission" date="2017-06" db="EMBL/GenBank/DDBJ databases">
        <title>Genome sequencing of cyanobaciteial culture collection at National Institute for Environmental Studies (NIES).</title>
        <authorList>
            <person name="Hirose Y."/>
            <person name="Shimura Y."/>
            <person name="Fujisawa T."/>
            <person name="Nakamura Y."/>
            <person name="Kawachi M."/>
        </authorList>
    </citation>
    <scope>NUCLEOTIDE SEQUENCE [LARGE SCALE GENOMIC DNA]</scope>
    <source>
        <strain evidence="13 14">NIES-267</strain>
    </source>
</reference>
<comment type="similarity">
    <text evidence="1 11">Belongs to the short-chain dehydrogenases/reductases (SDR) family.</text>
</comment>
<evidence type="ECO:0000256" key="1">
    <source>
        <dbReference type="ARBA" id="ARBA00006484"/>
    </source>
</evidence>
<evidence type="ECO:0000256" key="10">
    <source>
        <dbReference type="ARBA" id="ARBA00047274"/>
    </source>
</evidence>
<dbReference type="InterPro" id="IPR002347">
    <property type="entry name" value="SDR_fam"/>
</dbReference>
<dbReference type="InterPro" id="IPR057326">
    <property type="entry name" value="KR_dom"/>
</dbReference>
<dbReference type="EMBL" id="AP018227">
    <property type="protein sequence ID" value="BAY87569.1"/>
    <property type="molecule type" value="Genomic_DNA"/>
</dbReference>
<dbReference type="AlphaFoldDB" id="A0A1Z4M252"/>
<accession>A0A1Z4M252</accession>
<evidence type="ECO:0000256" key="5">
    <source>
        <dbReference type="ARBA" id="ARBA00044059"/>
    </source>
</evidence>
<dbReference type="OrthoDB" id="9775296at2"/>
<evidence type="ECO:0000256" key="9">
    <source>
        <dbReference type="ARBA" id="ARBA00045650"/>
    </source>
</evidence>
<dbReference type="Proteomes" id="UP000218418">
    <property type="component" value="Chromosome"/>
</dbReference>
<sequence length="240" mass="25627">MSLENKVVAVTGASSGIGEAIARELANSGCNVMLAARREERLKSLAQELGDKVAYHVTDVTDAQQVQAMAKAALERFGKVDVLINNAGIMPVSPLIDLKVDDWNKAIDINIRGVLHGIAAVLPHMLDSGSGHIINIGSIASLQALPNFAVYCGTKFAVRAISESLRKETLGKVRVTIIYPGAVESELAEVSNDEKTSSQISESFSHISPTAISRAVRYAIDQPPEVAVSEIVVRPSDQEL</sequence>
<feature type="domain" description="Ketoreductase" evidence="12">
    <location>
        <begin position="6"/>
        <end position="186"/>
    </location>
</feature>
<evidence type="ECO:0000256" key="4">
    <source>
        <dbReference type="ARBA" id="ARBA00044050"/>
    </source>
</evidence>
<evidence type="ECO:0000256" key="2">
    <source>
        <dbReference type="ARBA" id="ARBA00023002"/>
    </source>
</evidence>
<dbReference type="GO" id="GO:0035527">
    <property type="term" value="F:3-hydroxypropionate dehydrogenase (NADP+) activity"/>
    <property type="evidence" value="ECO:0007669"/>
    <property type="project" value="UniProtKB-EC"/>
</dbReference>
<comment type="catalytic activity">
    <reaction evidence="3">
        <text>L-allo-threonine + NADP(+) = aminoacetone + CO2 + NADPH</text>
        <dbReference type="Rhea" id="RHEA:43524"/>
        <dbReference type="ChEBI" id="CHEBI:16526"/>
        <dbReference type="ChEBI" id="CHEBI:57783"/>
        <dbReference type="ChEBI" id="CHEBI:58320"/>
        <dbReference type="ChEBI" id="CHEBI:58349"/>
        <dbReference type="ChEBI" id="CHEBI:58585"/>
        <dbReference type="EC" id="1.1.1.381"/>
    </reaction>
</comment>
<dbReference type="FunFam" id="3.40.50.720:FF:000047">
    <property type="entry name" value="NADP-dependent L-serine/L-allo-threonine dehydrogenase"/>
    <property type="match status" value="1"/>
</dbReference>
<dbReference type="PANTHER" id="PTHR43086:SF3">
    <property type="entry name" value="NADP-DEPENDENT 3-HYDROXY ACID DEHYDROGENASE YDFG"/>
    <property type="match status" value="1"/>
</dbReference>
<dbReference type="PIRSF" id="PIRSF000126">
    <property type="entry name" value="11-beta-HSD1"/>
    <property type="match status" value="1"/>
</dbReference>
<dbReference type="Pfam" id="PF00106">
    <property type="entry name" value="adh_short"/>
    <property type="match status" value="1"/>
</dbReference>
<dbReference type="InterPro" id="IPR020904">
    <property type="entry name" value="Sc_DH/Rdtase_CS"/>
</dbReference>
<dbReference type="PRINTS" id="PR00081">
    <property type="entry name" value="GDHRDH"/>
</dbReference>
<dbReference type="SMART" id="SM00822">
    <property type="entry name" value="PKS_KR"/>
    <property type="match status" value="1"/>
</dbReference>
<comment type="function">
    <text evidence="9">NADP-dependent dehydrogenase with broad substrate specificity acting on 3-hydroxy acids. Catalyzes the NADP-dependent oxidation of L-allo-threonine to L-2-amino-3-keto-butyrate, which is spontaneously decarboxylated into aminoacetone. Also acts on D-threonine, L-serine, D-serine, D-3-hydroxyisobutyrate, L-3-hydroxyisobutyrate, D-glycerate and L-glycerate. Able to catalyze the reduction of the malonic semialdehyde to 3-hydroxypropionic acid. YdfG is apparently supplementing RutE, the presumed malonic semialdehyde reductase involved in pyrimidine degradation since both are able to detoxify malonic semialdehyde.</text>
</comment>
<keyword evidence="2" id="KW-0560">Oxidoreductase</keyword>
<dbReference type="InterPro" id="IPR036291">
    <property type="entry name" value="NAD(P)-bd_dom_sf"/>
</dbReference>
<evidence type="ECO:0000256" key="6">
    <source>
        <dbReference type="ARBA" id="ARBA00044065"/>
    </source>
</evidence>
<evidence type="ECO:0000259" key="12">
    <source>
        <dbReference type="SMART" id="SM00822"/>
    </source>
</evidence>
<dbReference type="GO" id="GO:0030497">
    <property type="term" value="P:fatty acid elongation"/>
    <property type="evidence" value="ECO:0007669"/>
    <property type="project" value="TreeGrafter"/>
</dbReference>
<evidence type="ECO:0000256" key="7">
    <source>
        <dbReference type="ARBA" id="ARBA00044271"/>
    </source>
</evidence>
<evidence type="ECO:0000313" key="13">
    <source>
        <dbReference type="EMBL" id="BAY87569.1"/>
    </source>
</evidence>
<dbReference type="EC" id="1.1.1.298" evidence="4"/>